<dbReference type="NCBIfam" id="TIGR01017">
    <property type="entry name" value="rpsD_bact"/>
    <property type="match status" value="1"/>
</dbReference>
<evidence type="ECO:0000259" key="10">
    <source>
        <dbReference type="SMART" id="SM00363"/>
    </source>
</evidence>
<keyword evidence="5 7" id="KW-0687">Ribonucleoprotein</keyword>
<dbReference type="FunFam" id="3.10.290.10:FF:000001">
    <property type="entry name" value="30S ribosomal protein S4"/>
    <property type="match status" value="1"/>
</dbReference>
<dbReference type="PANTHER" id="PTHR11831">
    <property type="entry name" value="30S 40S RIBOSOMAL PROTEIN"/>
    <property type="match status" value="1"/>
</dbReference>
<dbReference type="GO" id="GO:0003735">
    <property type="term" value="F:structural constituent of ribosome"/>
    <property type="evidence" value="ECO:0007669"/>
    <property type="project" value="InterPro"/>
</dbReference>
<sequence length="191" mass="21851">MGENIWGRENCPTNTRTYGPGQHGPKGVRRRSDYGVQLREKQKLKGYYGNIGEKQFRNIFKEAAASKGDTSENLLVLLESRLDAIVYRSNFVPTVFAARQFINHKHVKVNGSVVNIASYKCKPGDEIQVNEKSRSFPFVIDSVQKLERDLPEYINLDVKEFKATYIRYPSSDEIPYPTMMSPGSVVEFYSR</sequence>
<evidence type="ECO:0000256" key="3">
    <source>
        <dbReference type="ARBA" id="ARBA00022884"/>
    </source>
</evidence>
<dbReference type="SMART" id="SM01390">
    <property type="entry name" value="Ribosomal_S4"/>
    <property type="match status" value="1"/>
</dbReference>
<evidence type="ECO:0000256" key="4">
    <source>
        <dbReference type="ARBA" id="ARBA00022980"/>
    </source>
</evidence>
<comment type="subunit">
    <text evidence="7">Part of the 30S ribosomal subunit. Contacts protein S5. The interaction surface between S4 and S5 is involved in control of translational fidelity.</text>
</comment>
<dbReference type="EMBL" id="EF089400">
    <property type="protein sequence ID" value="ABL97755.1"/>
    <property type="molecule type" value="Genomic_DNA"/>
</dbReference>
<feature type="domain" description="Small ribosomal subunit protein uS4 N-terminal" evidence="11">
    <location>
        <begin position="8"/>
        <end position="79"/>
    </location>
</feature>
<evidence type="ECO:0000256" key="9">
    <source>
        <dbReference type="SAM" id="MobiDB-lite"/>
    </source>
</evidence>
<dbReference type="InterPro" id="IPR002942">
    <property type="entry name" value="S4_RNA-bd"/>
</dbReference>
<dbReference type="CDD" id="cd00165">
    <property type="entry name" value="S4"/>
    <property type="match status" value="1"/>
</dbReference>
<dbReference type="GO" id="GO:0015935">
    <property type="term" value="C:small ribosomal subunit"/>
    <property type="evidence" value="ECO:0007669"/>
    <property type="project" value="InterPro"/>
</dbReference>
<evidence type="ECO:0000259" key="11">
    <source>
        <dbReference type="SMART" id="SM01390"/>
    </source>
</evidence>
<evidence type="ECO:0000256" key="1">
    <source>
        <dbReference type="ARBA" id="ARBA00007465"/>
    </source>
</evidence>
<feature type="region of interest" description="Disordered" evidence="9">
    <location>
        <begin position="1"/>
        <end position="32"/>
    </location>
</feature>
<evidence type="ECO:0000256" key="5">
    <source>
        <dbReference type="ARBA" id="ARBA00023274"/>
    </source>
</evidence>
<evidence type="ECO:0000256" key="6">
    <source>
        <dbReference type="ARBA" id="ARBA00035254"/>
    </source>
</evidence>
<evidence type="ECO:0000256" key="7">
    <source>
        <dbReference type="HAMAP-Rule" id="MF_01306"/>
    </source>
</evidence>
<dbReference type="HAMAP" id="MF_01306_B">
    <property type="entry name" value="Ribosomal_uS4_B"/>
    <property type="match status" value="1"/>
</dbReference>
<evidence type="ECO:0000256" key="8">
    <source>
        <dbReference type="RuleBase" id="RU003699"/>
    </source>
</evidence>
<dbReference type="InterPro" id="IPR001912">
    <property type="entry name" value="Ribosomal_uS4_N"/>
</dbReference>
<dbReference type="Gene3D" id="3.10.290.10">
    <property type="entry name" value="RNA-binding S4 domain"/>
    <property type="match status" value="1"/>
</dbReference>
<dbReference type="GO" id="GO:0006412">
    <property type="term" value="P:translation"/>
    <property type="evidence" value="ECO:0007669"/>
    <property type="project" value="UniProtKB-UniRule"/>
</dbReference>
<comment type="similarity">
    <text evidence="1 7 8">Belongs to the universal ribosomal protein uS4 family.</text>
</comment>
<dbReference type="SUPFAM" id="SSF55174">
    <property type="entry name" value="Alpha-L RNA-binding motif"/>
    <property type="match status" value="1"/>
</dbReference>
<dbReference type="AlphaFoldDB" id="A4GI44"/>
<dbReference type="GO" id="GO:0019843">
    <property type="term" value="F:rRNA binding"/>
    <property type="evidence" value="ECO:0007669"/>
    <property type="project" value="UniProtKB-UniRule"/>
</dbReference>
<protein>
    <recommendedName>
        <fullName evidence="6 7">Small ribosomal subunit protein uS4</fullName>
    </recommendedName>
</protein>
<dbReference type="InterPro" id="IPR005709">
    <property type="entry name" value="Ribosomal_uS4_bac-type"/>
</dbReference>
<proteinExistence type="inferred from homology"/>
<dbReference type="GO" id="GO:0042274">
    <property type="term" value="P:ribosomal small subunit biogenesis"/>
    <property type="evidence" value="ECO:0007669"/>
    <property type="project" value="TreeGrafter"/>
</dbReference>
<dbReference type="PROSITE" id="PS00632">
    <property type="entry name" value="RIBOSOMAL_S4"/>
    <property type="match status" value="1"/>
</dbReference>
<gene>
    <name evidence="7" type="primary">rpsD</name>
    <name evidence="12" type="ORF">MBMO_EB0-41B09.0025</name>
</gene>
<organism evidence="12">
    <name type="scientific">uncultured marine bacterium EB0_41B09</name>
    <dbReference type="NCBI Taxonomy" id="415438"/>
    <lineage>
        <taxon>Bacteria</taxon>
        <taxon>environmental samples</taxon>
    </lineage>
</organism>
<evidence type="ECO:0000313" key="12">
    <source>
        <dbReference type="EMBL" id="ABL97755.1"/>
    </source>
</evidence>
<comment type="function">
    <text evidence="7">One of the primary rRNA binding proteins, it binds directly to 16S rRNA where it nucleates assembly of the body of the 30S subunit.</text>
</comment>
<reference evidence="12" key="1">
    <citation type="journal article" date="2007" name="Environ. Microbiol.">
        <title>Proteorhodopsin photosystem gene clusters exhibit co-evolutionary trends and shared ancestry among diverse marine microbial phyla.</title>
        <authorList>
            <person name="McCarren J."/>
            <person name="Delong E.F."/>
        </authorList>
    </citation>
    <scope>NUCLEOTIDE SEQUENCE</scope>
</reference>
<dbReference type="SMART" id="SM00363">
    <property type="entry name" value="S4"/>
    <property type="match status" value="1"/>
</dbReference>
<name>A4GI44_9BACT</name>
<dbReference type="InterPro" id="IPR018079">
    <property type="entry name" value="Ribosomal_uS4_CS"/>
</dbReference>
<dbReference type="PROSITE" id="PS50889">
    <property type="entry name" value="S4"/>
    <property type="match status" value="1"/>
</dbReference>
<dbReference type="NCBIfam" id="NF003717">
    <property type="entry name" value="PRK05327.1"/>
    <property type="match status" value="1"/>
</dbReference>
<dbReference type="Pfam" id="PF01479">
    <property type="entry name" value="S4"/>
    <property type="match status" value="1"/>
</dbReference>
<comment type="function">
    <text evidence="7">With S5 and S12 plays an important role in translational accuracy.</text>
</comment>
<accession>A4GI44</accession>
<evidence type="ECO:0000256" key="2">
    <source>
        <dbReference type="ARBA" id="ARBA00022730"/>
    </source>
</evidence>
<dbReference type="InterPro" id="IPR022801">
    <property type="entry name" value="Ribosomal_uS4"/>
</dbReference>
<dbReference type="Gene3D" id="1.10.1050.10">
    <property type="entry name" value="Ribosomal Protein S4 Delta 41, Chain A, domain 1"/>
    <property type="match status" value="1"/>
</dbReference>
<keyword evidence="4 7" id="KW-0689">Ribosomal protein</keyword>
<dbReference type="PANTHER" id="PTHR11831:SF4">
    <property type="entry name" value="SMALL RIBOSOMAL SUBUNIT PROTEIN US4M"/>
    <property type="match status" value="1"/>
</dbReference>
<keyword evidence="3 7" id="KW-0694">RNA-binding</keyword>
<keyword evidence="2 7" id="KW-0699">rRNA-binding</keyword>
<dbReference type="InterPro" id="IPR036986">
    <property type="entry name" value="S4_RNA-bd_sf"/>
</dbReference>
<dbReference type="Pfam" id="PF00163">
    <property type="entry name" value="Ribosomal_S4"/>
    <property type="match status" value="1"/>
</dbReference>
<feature type="domain" description="RNA-binding S4" evidence="10">
    <location>
        <begin position="80"/>
        <end position="140"/>
    </location>
</feature>